<dbReference type="GO" id="GO:0005290">
    <property type="term" value="F:L-histidine transmembrane transporter activity"/>
    <property type="evidence" value="ECO:0007669"/>
    <property type="project" value="TreeGrafter"/>
</dbReference>
<evidence type="ECO:0000256" key="6">
    <source>
        <dbReference type="SAM" id="Phobius"/>
    </source>
</evidence>
<feature type="transmembrane region" description="Helical" evidence="6">
    <location>
        <begin position="153"/>
        <end position="176"/>
    </location>
</feature>
<evidence type="ECO:0000259" key="7">
    <source>
        <dbReference type="Pfam" id="PF01490"/>
    </source>
</evidence>
<dbReference type="PANTHER" id="PTHR22950:SF224">
    <property type="entry name" value="VACUOLAR AMINO ACID TRANSPORTER 7"/>
    <property type="match status" value="1"/>
</dbReference>
<feature type="transmembrane region" description="Helical" evidence="6">
    <location>
        <begin position="234"/>
        <end position="257"/>
    </location>
</feature>
<sequence length="462" mass="51269">MPEYTGATALSSVVNTVNTIIGSGILVLPYAIRTDGILLGVFVLLFAGILNGIGMVLQGASSKFLPRGSATFFTVCRITYPNLSVLFDLAIFLQCFGVNISYLVLTGDILPLVYTFDGWDTKSMSLFYILISTVLVVPLSLTKKLDNLRYTSIVALTSIVYICFLIYCNFIIAVSTDYKSIPQDKLGDFSLIKPQGFKPVCKTFGIIVLAYTCPTQFSIVGELRNPTMKRIAKITTISMTITAILFISVGLSGYLTFGNALEGNILLMYKNDIFTQTGRALLILMVILSFPLIFHPSRVSFNNIYHVMTKKWVDYQRKRTSSGTDDRSPLLPHLSSSFDSADYIVKMEDEDVPLSNLAFYTISFVLLFGNYTFAILLNSFELILAIVGSTGGVLISFILPGFYGYKLLASDDDEISNRLNKYSLEESDNPIFKSKLLKNISLFLIIWGLIAMVICLYSSIFE</sequence>
<feature type="transmembrane region" description="Helical" evidence="6">
    <location>
        <begin position="85"/>
        <end position="105"/>
    </location>
</feature>
<dbReference type="GO" id="GO:0061459">
    <property type="term" value="F:L-arginine transmembrane transporter activity"/>
    <property type="evidence" value="ECO:0007669"/>
    <property type="project" value="TreeGrafter"/>
</dbReference>
<keyword evidence="3 6" id="KW-0812">Transmembrane</keyword>
<feature type="domain" description="Amino acid transporter transmembrane" evidence="7">
    <location>
        <begin position="6"/>
        <end position="416"/>
    </location>
</feature>
<dbReference type="GO" id="GO:0005302">
    <property type="term" value="F:L-tyrosine transmembrane transporter activity"/>
    <property type="evidence" value="ECO:0007669"/>
    <property type="project" value="TreeGrafter"/>
</dbReference>
<dbReference type="AlphaFoldDB" id="A0AAV5RAE6"/>
<evidence type="ECO:0000313" key="8">
    <source>
        <dbReference type="EMBL" id="GMM47977.1"/>
    </source>
</evidence>
<dbReference type="GO" id="GO:0000329">
    <property type="term" value="C:fungal-type vacuole membrane"/>
    <property type="evidence" value="ECO:0007669"/>
    <property type="project" value="TreeGrafter"/>
</dbReference>
<keyword evidence="5 6" id="KW-0472">Membrane</keyword>
<name>A0AAV5RAE6_PICKL</name>
<evidence type="ECO:0000256" key="1">
    <source>
        <dbReference type="ARBA" id="ARBA00004141"/>
    </source>
</evidence>
<keyword evidence="4 6" id="KW-1133">Transmembrane helix</keyword>
<feature type="transmembrane region" description="Helical" evidence="6">
    <location>
        <begin position="382"/>
        <end position="405"/>
    </location>
</feature>
<comment type="caution">
    <text evidence="8">The sequence shown here is derived from an EMBL/GenBank/DDBJ whole genome shotgun (WGS) entry which is preliminary data.</text>
</comment>
<evidence type="ECO:0000256" key="2">
    <source>
        <dbReference type="ARBA" id="ARBA00008066"/>
    </source>
</evidence>
<feature type="transmembrane region" description="Helical" evidence="6">
    <location>
        <begin position="357"/>
        <end position="376"/>
    </location>
</feature>
<feature type="transmembrane region" description="Helical" evidence="6">
    <location>
        <begin position="125"/>
        <end position="141"/>
    </location>
</feature>
<dbReference type="GO" id="GO:0015189">
    <property type="term" value="F:L-lysine transmembrane transporter activity"/>
    <property type="evidence" value="ECO:0007669"/>
    <property type="project" value="TreeGrafter"/>
</dbReference>
<dbReference type="Proteomes" id="UP001378960">
    <property type="component" value="Unassembled WGS sequence"/>
</dbReference>
<organism evidence="8 9">
    <name type="scientific">Pichia kluyveri</name>
    <name type="common">Yeast</name>
    <dbReference type="NCBI Taxonomy" id="36015"/>
    <lineage>
        <taxon>Eukaryota</taxon>
        <taxon>Fungi</taxon>
        <taxon>Dikarya</taxon>
        <taxon>Ascomycota</taxon>
        <taxon>Saccharomycotina</taxon>
        <taxon>Pichiomycetes</taxon>
        <taxon>Pichiales</taxon>
        <taxon>Pichiaceae</taxon>
        <taxon>Pichia</taxon>
    </lineage>
</organism>
<dbReference type="PANTHER" id="PTHR22950">
    <property type="entry name" value="AMINO ACID TRANSPORTER"/>
    <property type="match status" value="1"/>
</dbReference>
<dbReference type="GO" id="GO:0015194">
    <property type="term" value="F:L-serine transmembrane transporter activity"/>
    <property type="evidence" value="ECO:0007669"/>
    <property type="project" value="TreeGrafter"/>
</dbReference>
<protein>
    <submittedName>
        <fullName evidence="8">Aspartate/glutamate transporter</fullName>
    </submittedName>
</protein>
<evidence type="ECO:0000256" key="3">
    <source>
        <dbReference type="ARBA" id="ARBA00022692"/>
    </source>
</evidence>
<keyword evidence="9" id="KW-1185">Reference proteome</keyword>
<feature type="transmembrane region" description="Helical" evidence="6">
    <location>
        <begin position="37"/>
        <end position="57"/>
    </location>
</feature>
<accession>A0AAV5RAE6</accession>
<proteinExistence type="inferred from homology"/>
<evidence type="ECO:0000256" key="4">
    <source>
        <dbReference type="ARBA" id="ARBA00022989"/>
    </source>
</evidence>
<feature type="transmembrane region" description="Helical" evidence="6">
    <location>
        <begin position="440"/>
        <end position="460"/>
    </location>
</feature>
<evidence type="ECO:0000313" key="9">
    <source>
        <dbReference type="Proteomes" id="UP001378960"/>
    </source>
</evidence>
<dbReference type="InterPro" id="IPR013057">
    <property type="entry name" value="AA_transpt_TM"/>
</dbReference>
<feature type="transmembrane region" description="Helical" evidence="6">
    <location>
        <begin position="12"/>
        <end position="31"/>
    </location>
</feature>
<gene>
    <name evidence="8" type="ORF">DAPK24_045750</name>
</gene>
<comment type="similarity">
    <text evidence="2">Belongs to the amino acid/polyamine transporter 2 family.</text>
</comment>
<comment type="subcellular location">
    <subcellularLocation>
        <location evidence="1">Membrane</location>
        <topology evidence="1">Multi-pass membrane protein</topology>
    </subcellularLocation>
</comment>
<dbReference type="Pfam" id="PF01490">
    <property type="entry name" value="Aa_trans"/>
    <property type="match status" value="1"/>
</dbReference>
<dbReference type="EMBL" id="BTGB01000009">
    <property type="protein sequence ID" value="GMM47977.1"/>
    <property type="molecule type" value="Genomic_DNA"/>
</dbReference>
<dbReference type="GO" id="GO:0005313">
    <property type="term" value="F:L-glutamate transmembrane transporter activity"/>
    <property type="evidence" value="ECO:0007669"/>
    <property type="project" value="TreeGrafter"/>
</dbReference>
<reference evidence="8 9" key="1">
    <citation type="journal article" date="2023" name="Elife">
        <title>Identification of key yeast species and microbe-microbe interactions impacting larval growth of Drosophila in the wild.</title>
        <authorList>
            <person name="Mure A."/>
            <person name="Sugiura Y."/>
            <person name="Maeda R."/>
            <person name="Honda K."/>
            <person name="Sakurai N."/>
            <person name="Takahashi Y."/>
            <person name="Watada M."/>
            <person name="Katoh T."/>
            <person name="Gotoh A."/>
            <person name="Gotoh Y."/>
            <person name="Taniguchi I."/>
            <person name="Nakamura K."/>
            <person name="Hayashi T."/>
            <person name="Katayama T."/>
            <person name="Uemura T."/>
            <person name="Hattori Y."/>
        </authorList>
    </citation>
    <scope>NUCLEOTIDE SEQUENCE [LARGE SCALE GENOMIC DNA]</scope>
    <source>
        <strain evidence="8 9">PK-24</strain>
    </source>
</reference>
<feature type="transmembrane region" description="Helical" evidence="6">
    <location>
        <begin position="277"/>
        <end position="294"/>
    </location>
</feature>
<evidence type="ECO:0000256" key="5">
    <source>
        <dbReference type="ARBA" id="ARBA00023136"/>
    </source>
</evidence>